<dbReference type="InterPro" id="IPR007484">
    <property type="entry name" value="Peptidase_M28"/>
</dbReference>
<dbReference type="KEGG" id="mod:AS202_14140"/>
<sequence length="338" mass="38484">MNKIILAASLLALSMSMTSCKTTSSISNNQTVSSTYWQEISADSMAVNLKVLASEEFEGRRTGEPGQKKATEYITNFYKKRNIAYPKQADGYLQPVPSAFMRNSMMRLKDSENIMAFIEGSEKPEEVLVISAHFDHMGILLDKIYYGADDNGSGTVAVMELARVFKDLESKGIKPKRSILFLHVTGEEFGLFGSEYYVQNPIIPLENIIANINIDMIGRTSDKYKKDGDYIYVVGADRLSKELHQMSEQSNANSVNIDLDYTYNDVNHPEQIYYRSDHYSFAKHNIPAMFYFNGTHADYHQPTDTYDKIEFELMKKRTQLAFATAWTILNAEHKPRLD</sequence>
<evidence type="ECO:0000256" key="1">
    <source>
        <dbReference type="SAM" id="SignalP"/>
    </source>
</evidence>
<keyword evidence="1" id="KW-0732">Signal</keyword>
<evidence type="ECO:0000313" key="3">
    <source>
        <dbReference type="EMBL" id="ALU27233.1"/>
    </source>
</evidence>
<dbReference type="Pfam" id="PF04389">
    <property type="entry name" value="Peptidase_M28"/>
    <property type="match status" value="1"/>
</dbReference>
<accession>A0AAI8C6U2</accession>
<dbReference type="Proteomes" id="UP000069030">
    <property type="component" value="Chromosome"/>
</dbReference>
<dbReference type="InterPro" id="IPR045175">
    <property type="entry name" value="M28_fam"/>
</dbReference>
<feature type="domain" description="Peptidase M28" evidence="2">
    <location>
        <begin position="113"/>
        <end position="323"/>
    </location>
</feature>
<dbReference type="CDD" id="cd05660">
    <property type="entry name" value="M28_like_PA"/>
    <property type="match status" value="1"/>
</dbReference>
<gene>
    <name evidence="3" type="ORF">AS202_14140</name>
</gene>
<dbReference type="PROSITE" id="PS00018">
    <property type="entry name" value="EF_HAND_1"/>
    <property type="match status" value="1"/>
</dbReference>
<feature type="chain" id="PRO_5042477171" evidence="1">
    <location>
        <begin position="22"/>
        <end position="338"/>
    </location>
</feature>
<reference evidence="3 4" key="1">
    <citation type="journal article" date="2016" name="J. Zhejiang Univ. Sci. B">
        <title>Antibiotic resistance mechanisms of Myroides sp.</title>
        <authorList>
            <person name="Hu S."/>
            <person name="Yuan S."/>
            <person name="Qu H."/>
            <person name="Jiang T."/>
            <person name="Zhou Y."/>
            <person name="Wang M."/>
            <person name="Ming D."/>
        </authorList>
    </citation>
    <scope>NUCLEOTIDE SEQUENCE [LARGE SCALE GENOMIC DNA]</scope>
    <source>
        <strain evidence="3 4">PR63039</strain>
    </source>
</reference>
<organism evidence="3 4">
    <name type="scientific">Myroides odoratimimus</name>
    <dbReference type="NCBI Taxonomy" id="76832"/>
    <lineage>
        <taxon>Bacteria</taxon>
        <taxon>Pseudomonadati</taxon>
        <taxon>Bacteroidota</taxon>
        <taxon>Flavobacteriia</taxon>
        <taxon>Flavobacteriales</taxon>
        <taxon>Flavobacteriaceae</taxon>
        <taxon>Myroides</taxon>
    </lineage>
</organism>
<dbReference type="PANTHER" id="PTHR12147:SF26">
    <property type="entry name" value="PEPTIDASE M28 DOMAIN-CONTAINING PROTEIN"/>
    <property type="match status" value="1"/>
</dbReference>
<feature type="signal peptide" evidence="1">
    <location>
        <begin position="1"/>
        <end position="21"/>
    </location>
</feature>
<proteinExistence type="predicted"/>
<dbReference type="GO" id="GO:0008235">
    <property type="term" value="F:metalloexopeptidase activity"/>
    <property type="evidence" value="ECO:0007669"/>
    <property type="project" value="InterPro"/>
</dbReference>
<name>A0AAI8C6U2_9FLAO</name>
<protein>
    <submittedName>
        <fullName evidence="3">Peptidase M28</fullName>
    </submittedName>
</protein>
<dbReference type="AlphaFoldDB" id="A0AAI8C6U2"/>
<dbReference type="RefSeq" id="WP_006265260.1">
    <property type="nucleotide sequence ID" value="NZ_CP013690.1"/>
</dbReference>
<evidence type="ECO:0000313" key="4">
    <source>
        <dbReference type="Proteomes" id="UP000069030"/>
    </source>
</evidence>
<dbReference type="InterPro" id="IPR018247">
    <property type="entry name" value="EF_Hand_1_Ca_BS"/>
</dbReference>
<dbReference type="PANTHER" id="PTHR12147">
    <property type="entry name" value="METALLOPEPTIDASE M28 FAMILY MEMBER"/>
    <property type="match status" value="1"/>
</dbReference>
<dbReference type="PROSITE" id="PS51257">
    <property type="entry name" value="PROKAR_LIPOPROTEIN"/>
    <property type="match status" value="1"/>
</dbReference>
<evidence type="ECO:0000259" key="2">
    <source>
        <dbReference type="Pfam" id="PF04389"/>
    </source>
</evidence>
<dbReference type="Gene3D" id="3.40.630.10">
    <property type="entry name" value="Zn peptidases"/>
    <property type="match status" value="1"/>
</dbReference>
<dbReference type="GO" id="GO:0006508">
    <property type="term" value="P:proteolysis"/>
    <property type="evidence" value="ECO:0007669"/>
    <property type="project" value="InterPro"/>
</dbReference>
<dbReference type="EMBL" id="CP013690">
    <property type="protein sequence ID" value="ALU27233.1"/>
    <property type="molecule type" value="Genomic_DNA"/>
</dbReference>
<dbReference type="SUPFAM" id="SSF53187">
    <property type="entry name" value="Zn-dependent exopeptidases"/>
    <property type="match status" value="1"/>
</dbReference>